<protein>
    <recommendedName>
        <fullName evidence="3">DUF4235 domain-containing protein</fullName>
    </recommendedName>
</protein>
<accession>A0A1I0YCJ9</accession>
<evidence type="ECO:0008006" key="3">
    <source>
        <dbReference type="Google" id="ProtNLM"/>
    </source>
</evidence>
<dbReference type="OrthoDB" id="5148760at2"/>
<gene>
    <name evidence="1" type="ORF">SAMN05421867_10726</name>
</gene>
<dbReference type="EMBL" id="FOKA01000007">
    <property type="protein sequence ID" value="SFB10527.1"/>
    <property type="molecule type" value="Genomic_DNA"/>
</dbReference>
<evidence type="ECO:0000313" key="1">
    <source>
        <dbReference type="EMBL" id="SFB10527.1"/>
    </source>
</evidence>
<dbReference type="Pfam" id="PF14019">
    <property type="entry name" value="DUF4235"/>
    <property type="match status" value="1"/>
</dbReference>
<dbReference type="AlphaFoldDB" id="A0A1I0YCJ9"/>
<dbReference type="InterPro" id="IPR025329">
    <property type="entry name" value="DUF4235"/>
</dbReference>
<dbReference type="Proteomes" id="UP000199012">
    <property type="component" value="Unassembled WGS sequence"/>
</dbReference>
<proteinExistence type="predicted"/>
<name>A0A1I0YCJ9_9CELL</name>
<evidence type="ECO:0000313" key="2">
    <source>
        <dbReference type="Proteomes" id="UP000199012"/>
    </source>
</evidence>
<reference evidence="1 2" key="1">
    <citation type="submission" date="2016-10" db="EMBL/GenBank/DDBJ databases">
        <authorList>
            <person name="de Groot N.N."/>
        </authorList>
    </citation>
    <scope>NUCLEOTIDE SEQUENCE [LARGE SCALE GENOMIC DNA]</scope>
    <source>
        <strain evidence="1 2">CGMCC 4.6945</strain>
    </source>
</reference>
<organism evidence="1 2">
    <name type="scientific">Cellulomonas marina</name>
    <dbReference type="NCBI Taxonomy" id="988821"/>
    <lineage>
        <taxon>Bacteria</taxon>
        <taxon>Bacillati</taxon>
        <taxon>Actinomycetota</taxon>
        <taxon>Actinomycetes</taxon>
        <taxon>Micrococcales</taxon>
        <taxon>Cellulomonadaceae</taxon>
        <taxon>Cellulomonas</taxon>
    </lineage>
</organism>
<sequence>MADDESESTTAKVIGMVTALGTAWVARKVLAAVWTKATGHAPPDPATKDPDIKLSEALLAAAVTGAVAYLSRAVATRGTARISGRVRAARPPLPKR</sequence>
<dbReference type="RefSeq" id="WP_090032534.1">
    <property type="nucleotide sequence ID" value="NZ_BONM01000019.1"/>
</dbReference>
<keyword evidence="2" id="KW-1185">Reference proteome</keyword>